<evidence type="ECO:0000313" key="4">
    <source>
        <dbReference type="EMBL" id="NMC61903.1"/>
    </source>
</evidence>
<evidence type="ECO:0000259" key="3">
    <source>
        <dbReference type="Pfam" id="PF07811"/>
    </source>
</evidence>
<evidence type="ECO:0000313" key="5">
    <source>
        <dbReference type="Proteomes" id="UP000524246"/>
    </source>
</evidence>
<proteinExistence type="predicted"/>
<evidence type="ECO:0000256" key="2">
    <source>
        <dbReference type="SAM" id="Phobius"/>
    </source>
</evidence>
<dbReference type="EMBL" id="JAAZON010000074">
    <property type="protein sequence ID" value="NMC61903.1"/>
    <property type="molecule type" value="Genomic_DNA"/>
</dbReference>
<evidence type="ECO:0000256" key="1">
    <source>
        <dbReference type="SAM" id="MobiDB-lite"/>
    </source>
</evidence>
<keyword evidence="2" id="KW-0472">Membrane</keyword>
<reference evidence="4 5" key="1">
    <citation type="journal article" date="2020" name="Biotechnol. Biofuels">
        <title>New insights from the biogas microbiome by comprehensive genome-resolved metagenomics of nearly 1600 species originating from multiple anaerobic digesters.</title>
        <authorList>
            <person name="Campanaro S."/>
            <person name="Treu L."/>
            <person name="Rodriguez-R L.M."/>
            <person name="Kovalovszki A."/>
            <person name="Ziels R.M."/>
            <person name="Maus I."/>
            <person name="Zhu X."/>
            <person name="Kougias P.G."/>
            <person name="Basile A."/>
            <person name="Luo G."/>
            <person name="Schluter A."/>
            <person name="Konstantinidis K.T."/>
            <person name="Angelidaki I."/>
        </authorList>
    </citation>
    <scope>NUCLEOTIDE SEQUENCE [LARGE SCALE GENOMIC DNA]</scope>
    <source>
        <strain evidence="4">AS27yjCOA_65</strain>
    </source>
</reference>
<dbReference type="AlphaFoldDB" id="A0A7X9IIC2"/>
<feature type="transmembrane region" description="Helical" evidence="2">
    <location>
        <begin position="30"/>
        <end position="52"/>
    </location>
</feature>
<protein>
    <submittedName>
        <fullName evidence="4">Pilus assembly protein</fullName>
    </submittedName>
</protein>
<keyword evidence="2" id="KW-1133">Transmembrane helix</keyword>
<feature type="domain" description="TadE-like" evidence="3">
    <location>
        <begin position="27"/>
        <end position="69"/>
    </location>
</feature>
<gene>
    <name evidence="4" type="ORF">GYA55_01905</name>
</gene>
<sequence length="153" mass="16714">MKRNKTPLRFQMGQMRKPPHTKTSQSGSSLIEAAIIFPVFLLLLFGFIQYALIFSNEIALKNAVAVGARSVSILGKNPSLSAIADSVEKAVPTFELNNLNVTPSISIDSETGRRIVTINAEYQMPLFFPGVVPNNINGYKNIRANAVVPEPIV</sequence>
<organism evidence="4 5">
    <name type="scientific">SAR324 cluster bacterium</name>
    <dbReference type="NCBI Taxonomy" id="2024889"/>
    <lineage>
        <taxon>Bacteria</taxon>
        <taxon>Deltaproteobacteria</taxon>
        <taxon>SAR324 cluster</taxon>
    </lineage>
</organism>
<comment type="caution">
    <text evidence="4">The sequence shown here is derived from an EMBL/GenBank/DDBJ whole genome shotgun (WGS) entry which is preliminary data.</text>
</comment>
<keyword evidence="2" id="KW-0812">Transmembrane</keyword>
<dbReference type="InterPro" id="IPR012495">
    <property type="entry name" value="TadE-like_dom"/>
</dbReference>
<dbReference type="Proteomes" id="UP000524246">
    <property type="component" value="Unassembled WGS sequence"/>
</dbReference>
<name>A0A7X9IIC2_9DELT</name>
<dbReference type="Pfam" id="PF07811">
    <property type="entry name" value="TadE"/>
    <property type="match status" value="1"/>
</dbReference>
<accession>A0A7X9IIC2</accession>
<feature type="region of interest" description="Disordered" evidence="1">
    <location>
        <begin position="1"/>
        <end position="25"/>
    </location>
</feature>